<sequence>MKSVVVMLALVCVFAVIHTVSSEESEATNLARARVRRTAQKIAVTGKQNQTRTSLRFQLKFKTGLTLQKIMKSVVVMLALVCVFAVIHTVSSEESEATDLARARVRRTAQKIAITGKQNKFNCRYYCLRSTLTRKYIANCDKWKCCICRRFLKCKTVSKMF</sequence>
<organism evidence="2 3">
    <name type="scientific">Clavelina lepadiformis</name>
    <name type="common">Light-bulb sea squirt</name>
    <name type="synonym">Ascidia lepadiformis</name>
    <dbReference type="NCBI Taxonomy" id="159417"/>
    <lineage>
        <taxon>Eukaryota</taxon>
        <taxon>Metazoa</taxon>
        <taxon>Chordata</taxon>
        <taxon>Tunicata</taxon>
        <taxon>Ascidiacea</taxon>
        <taxon>Aplousobranchia</taxon>
        <taxon>Clavelinidae</taxon>
        <taxon>Clavelina</taxon>
    </lineage>
</organism>
<feature type="signal peptide" evidence="1">
    <location>
        <begin position="1"/>
        <end position="22"/>
    </location>
</feature>
<accession>A0ABP0EXM8</accession>
<dbReference type="EMBL" id="CAWYQH010000001">
    <property type="protein sequence ID" value="CAK8671776.1"/>
    <property type="molecule type" value="Genomic_DNA"/>
</dbReference>
<evidence type="ECO:0000256" key="1">
    <source>
        <dbReference type="SAM" id="SignalP"/>
    </source>
</evidence>
<name>A0ABP0EXM8_CLALP</name>
<keyword evidence="3" id="KW-1185">Reference proteome</keyword>
<keyword evidence="1" id="KW-0732">Signal</keyword>
<feature type="chain" id="PRO_5045477382" evidence="1">
    <location>
        <begin position="23"/>
        <end position="161"/>
    </location>
</feature>
<protein>
    <submittedName>
        <fullName evidence="2">Uncharacterized protein</fullName>
    </submittedName>
</protein>
<evidence type="ECO:0000313" key="3">
    <source>
        <dbReference type="Proteomes" id="UP001642483"/>
    </source>
</evidence>
<evidence type="ECO:0000313" key="2">
    <source>
        <dbReference type="EMBL" id="CAK8671776.1"/>
    </source>
</evidence>
<proteinExistence type="predicted"/>
<reference evidence="2 3" key="1">
    <citation type="submission" date="2024-02" db="EMBL/GenBank/DDBJ databases">
        <authorList>
            <person name="Daric V."/>
            <person name="Darras S."/>
        </authorList>
    </citation>
    <scope>NUCLEOTIDE SEQUENCE [LARGE SCALE GENOMIC DNA]</scope>
</reference>
<comment type="caution">
    <text evidence="2">The sequence shown here is derived from an EMBL/GenBank/DDBJ whole genome shotgun (WGS) entry which is preliminary data.</text>
</comment>
<gene>
    <name evidence="2" type="ORF">CVLEPA_LOCUS815</name>
</gene>
<dbReference type="Proteomes" id="UP001642483">
    <property type="component" value="Unassembled WGS sequence"/>
</dbReference>